<comment type="caution">
    <text evidence="1">The sequence shown here is derived from an EMBL/GenBank/DDBJ whole genome shotgun (WGS) entry which is preliminary data.</text>
</comment>
<proteinExistence type="predicted"/>
<evidence type="ECO:0000313" key="2">
    <source>
        <dbReference type="Proteomes" id="UP001291623"/>
    </source>
</evidence>
<dbReference type="Proteomes" id="UP001291623">
    <property type="component" value="Unassembled WGS sequence"/>
</dbReference>
<keyword evidence="2" id="KW-1185">Reference proteome</keyword>
<organism evidence="1 2">
    <name type="scientific">Anisodus tanguticus</name>
    <dbReference type="NCBI Taxonomy" id="243964"/>
    <lineage>
        <taxon>Eukaryota</taxon>
        <taxon>Viridiplantae</taxon>
        <taxon>Streptophyta</taxon>
        <taxon>Embryophyta</taxon>
        <taxon>Tracheophyta</taxon>
        <taxon>Spermatophyta</taxon>
        <taxon>Magnoliopsida</taxon>
        <taxon>eudicotyledons</taxon>
        <taxon>Gunneridae</taxon>
        <taxon>Pentapetalae</taxon>
        <taxon>asterids</taxon>
        <taxon>lamiids</taxon>
        <taxon>Solanales</taxon>
        <taxon>Solanaceae</taxon>
        <taxon>Solanoideae</taxon>
        <taxon>Hyoscyameae</taxon>
        <taxon>Anisodus</taxon>
    </lineage>
</organism>
<protein>
    <submittedName>
        <fullName evidence="1">Uncharacterized protein</fullName>
    </submittedName>
</protein>
<evidence type="ECO:0000313" key="1">
    <source>
        <dbReference type="EMBL" id="KAK4374614.1"/>
    </source>
</evidence>
<accession>A0AAE1SRL5</accession>
<dbReference type="EMBL" id="JAVYJV010000003">
    <property type="protein sequence ID" value="KAK4374614.1"/>
    <property type="molecule type" value="Genomic_DNA"/>
</dbReference>
<name>A0AAE1SRL5_9SOLA</name>
<sequence>MTPTKRRYKGKKIKEFLCFVIRFGAFMAALRCFLGGFDGGRESIVSWRLMVAMEVRRWSSHGVSGCLVEEKTGEDAI</sequence>
<dbReference type="AlphaFoldDB" id="A0AAE1SRL5"/>
<gene>
    <name evidence="1" type="ORF">RND71_005291</name>
</gene>
<reference evidence="1" key="1">
    <citation type="submission" date="2023-12" db="EMBL/GenBank/DDBJ databases">
        <title>Genome assembly of Anisodus tanguticus.</title>
        <authorList>
            <person name="Wang Y.-J."/>
        </authorList>
    </citation>
    <scope>NUCLEOTIDE SEQUENCE</scope>
    <source>
        <strain evidence="1">KB-2021</strain>
        <tissue evidence="1">Leaf</tissue>
    </source>
</reference>